<keyword evidence="3" id="KW-0347">Helicase</keyword>
<accession>A0A835T4A3</accession>
<dbReference type="OrthoDB" id="10256233at2759"/>
<dbReference type="Gene3D" id="3.40.50.300">
    <property type="entry name" value="P-loop containing nucleotide triphosphate hydrolases"/>
    <property type="match status" value="2"/>
</dbReference>
<dbReference type="SUPFAM" id="SSF52540">
    <property type="entry name" value="P-loop containing nucleoside triphosphate hydrolases"/>
    <property type="match status" value="1"/>
</dbReference>
<evidence type="ECO:0000256" key="4">
    <source>
        <dbReference type="ARBA" id="ARBA00022840"/>
    </source>
</evidence>
<dbReference type="PROSITE" id="PS51194">
    <property type="entry name" value="HELICASE_CTER"/>
    <property type="match status" value="1"/>
</dbReference>
<evidence type="ECO:0000313" key="8">
    <source>
        <dbReference type="EMBL" id="KAG2436757.1"/>
    </source>
</evidence>
<feature type="compositionally biased region" description="Low complexity" evidence="5">
    <location>
        <begin position="534"/>
        <end position="556"/>
    </location>
</feature>
<keyword evidence="9" id="KW-1185">Reference proteome</keyword>
<keyword evidence="2" id="KW-0378">Hydrolase</keyword>
<dbReference type="Pfam" id="PF00270">
    <property type="entry name" value="DEAD"/>
    <property type="match status" value="1"/>
</dbReference>
<dbReference type="GO" id="GO:0003723">
    <property type="term" value="F:RNA binding"/>
    <property type="evidence" value="ECO:0007669"/>
    <property type="project" value="TreeGrafter"/>
</dbReference>
<feature type="compositionally biased region" description="Pro residues" evidence="5">
    <location>
        <begin position="26"/>
        <end position="43"/>
    </location>
</feature>
<feature type="region of interest" description="Disordered" evidence="5">
    <location>
        <begin position="496"/>
        <end position="577"/>
    </location>
</feature>
<dbReference type="EMBL" id="JAEHOC010000012">
    <property type="protein sequence ID" value="KAG2436757.1"/>
    <property type="molecule type" value="Genomic_DNA"/>
</dbReference>
<evidence type="ECO:0000256" key="3">
    <source>
        <dbReference type="ARBA" id="ARBA00022806"/>
    </source>
</evidence>
<dbReference type="Pfam" id="PF00271">
    <property type="entry name" value="Helicase_C"/>
    <property type="match status" value="1"/>
</dbReference>
<dbReference type="SMART" id="SM00487">
    <property type="entry name" value="DEXDc"/>
    <property type="match status" value="1"/>
</dbReference>
<feature type="domain" description="Helicase C-terminal" evidence="7">
    <location>
        <begin position="579"/>
        <end position="701"/>
    </location>
</feature>
<dbReference type="InterPro" id="IPR050547">
    <property type="entry name" value="DEAD_box_RNA_helicases"/>
</dbReference>
<dbReference type="InterPro" id="IPR011545">
    <property type="entry name" value="DEAD/DEAH_box_helicase_dom"/>
</dbReference>
<evidence type="ECO:0000256" key="1">
    <source>
        <dbReference type="ARBA" id="ARBA00022741"/>
    </source>
</evidence>
<dbReference type="CDD" id="cd00268">
    <property type="entry name" value="DEADc"/>
    <property type="match status" value="1"/>
</dbReference>
<feature type="compositionally biased region" description="Low complexity" evidence="5">
    <location>
        <begin position="1"/>
        <end position="25"/>
    </location>
</feature>
<reference evidence="8" key="1">
    <citation type="journal article" date="2020" name="bioRxiv">
        <title>Comparative genomics of Chlamydomonas.</title>
        <authorList>
            <person name="Craig R.J."/>
            <person name="Hasan A.R."/>
            <person name="Ness R.W."/>
            <person name="Keightley P.D."/>
        </authorList>
    </citation>
    <scope>NUCLEOTIDE SEQUENCE</scope>
    <source>
        <strain evidence="8">SAG 7.73</strain>
    </source>
</reference>
<dbReference type="SMART" id="SM00490">
    <property type="entry name" value="HELICc"/>
    <property type="match status" value="1"/>
</dbReference>
<feature type="compositionally biased region" description="Low complexity" evidence="5">
    <location>
        <begin position="502"/>
        <end position="526"/>
    </location>
</feature>
<dbReference type="InterPro" id="IPR044742">
    <property type="entry name" value="DEAD/DEAH_RhlB"/>
</dbReference>
<evidence type="ECO:0000259" key="7">
    <source>
        <dbReference type="PROSITE" id="PS51194"/>
    </source>
</evidence>
<feature type="region of interest" description="Disordered" evidence="5">
    <location>
        <begin position="700"/>
        <end position="728"/>
    </location>
</feature>
<evidence type="ECO:0000259" key="6">
    <source>
        <dbReference type="PROSITE" id="PS51192"/>
    </source>
</evidence>
<dbReference type="GO" id="GO:0016787">
    <property type="term" value="F:hydrolase activity"/>
    <property type="evidence" value="ECO:0007669"/>
    <property type="project" value="UniProtKB-KW"/>
</dbReference>
<dbReference type="AlphaFoldDB" id="A0A835T4A3"/>
<dbReference type="PANTHER" id="PTHR47963">
    <property type="entry name" value="DEAD-BOX ATP-DEPENDENT RNA HELICASE 47, MITOCHONDRIAL"/>
    <property type="match status" value="1"/>
</dbReference>
<sequence length="744" mass="75983">MSPSLLRAARSGSLTSAAAGRRAAAAPPPPAGAGARGPPPAAALPPRGRGTYGGYGEGDDDAVASSGFDVSAGEGAVPMYSFDPAQAEDMFAPLGPGAAGFWGPGGSFASLIANLDTCTDTNALQTALAAAIQLEDFQIAAAVRDRLRQVAAAAGATEADAASRIDWASTGLPEWLGDRAMRLGYRFPTEVQRRAAPVLLSGADCVVGSDTGSGKTLSFLLPLLARLRYPPDIFLDQMKGPQAVLVVPTMELGVQVALLAFKLLGGNISSGRPGDAANMFTYFGPKGIKVRGVLTKEEVVMAKSSLTYLNQVHLVVGTPAAIMEAVREPEPAGQLLAHLRVLAVDEVDECFNAFPDDMEQLMAAAAGRGSAGDSAGEKPQVVFVGATQRQDVLEEAIHKGWLEEPVSIRVGKEGTIPSNLSHRYIVVEPERRLAALARSLRADLAAADADAAPARVMLFVNTPAEAAAVAEPLQSSLWTDHRMAVLVPPGTILAKDIDDDAPSTSSSSASSSSSPSAAGSSSSAGSWPPPELNAAALRRNARRGGNASSSSSAGAGAAAGPGGPGQGAGAGGSGGDAAAETFAEAMKSIDDMFAYNPIRALHSFRDHKSSLLLATGAAARGLDLPAVSHVYSLGPPPDATNYLHRAGRAGRIGSTAGGVVTTLVTPDEVPALQAMAAELGVQLVREEEAAGELVGSLPRLELSSGDEEEEGEAAAAEVEGGGKAAGLGDVDRLRKGLEDLYNLM</sequence>
<dbReference type="Proteomes" id="UP000650467">
    <property type="component" value="Unassembled WGS sequence"/>
</dbReference>
<dbReference type="PANTHER" id="PTHR47963:SF10">
    <property type="entry name" value="ATP-DEPENDENT RNA HELICASE DDX6_DHH1"/>
    <property type="match status" value="1"/>
</dbReference>
<name>A0A835T4A3_CHLIN</name>
<protein>
    <submittedName>
        <fullName evidence="8">Uncharacterized protein</fullName>
    </submittedName>
</protein>
<dbReference type="GO" id="GO:0003724">
    <property type="term" value="F:RNA helicase activity"/>
    <property type="evidence" value="ECO:0007669"/>
    <property type="project" value="TreeGrafter"/>
</dbReference>
<dbReference type="InterPro" id="IPR027417">
    <property type="entry name" value="P-loop_NTPase"/>
</dbReference>
<organism evidence="8 9">
    <name type="scientific">Chlamydomonas incerta</name>
    <dbReference type="NCBI Taxonomy" id="51695"/>
    <lineage>
        <taxon>Eukaryota</taxon>
        <taxon>Viridiplantae</taxon>
        <taxon>Chlorophyta</taxon>
        <taxon>core chlorophytes</taxon>
        <taxon>Chlorophyceae</taxon>
        <taxon>CS clade</taxon>
        <taxon>Chlamydomonadales</taxon>
        <taxon>Chlamydomonadaceae</taxon>
        <taxon>Chlamydomonas</taxon>
    </lineage>
</organism>
<dbReference type="PROSITE" id="PS51192">
    <property type="entry name" value="HELICASE_ATP_BIND_1"/>
    <property type="match status" value="1"/>
</dbReference>
<feature type="region of interest" description="Disordered" evidence="5">
    <location>
        <begin position="1"/>
        <end position="58"/>
    </location>
</feature>
<proteinExistence type="predicted"/>
<evidence type="ECO:0000256" key="2">
    <source>
        <dbReference type="ARBA" id="ARBA00022801"/>
    </source>
</evidence>
<evidence type="ECO:0000313" key="9">
    <source>
        <dbReference type="Proteomes" id="UP000650467"/>
    </source>
</evidence>
<dbReference type="InterPro" id="IPR001650">
    <property type="entry name" value="Helicase_C-like"/>
</dbReference>
<comment type="caution">
    <text evidence="8">The sequence shown here is derived from an EMBL/GenBank/DDBJ whole genome shotgun (WGS) entry which is preliminary data.</text>
</comment>
<evidence type="ECO:0000256" key="5">
    <source>
        <dbReference type="SAM" id="MobiDB-lite"/>
    </source>
</evidence>
<feature type="domain" description="Helicase ATP-binding" evidence="6">
    <location>
        <begin position="196"/>
        <end position="406"/>
    </location>
</feature>
<gene>
    <name evidence="8" type="ORF">HXX76_006281</name>
</gene>
<keyword evidence="4" id="KW-0067">ATP-binding</keyword>
<feature type="compositionally biased region" description="Gly residues" evidence="5">
    <location>
        <begin position="557"/>
        <end position="575"/>
    </location>
</feature>
<dbReference type="GO" id="GO:0005524">
    <property type="term" value="F:ATP binding"/>
    <property type="evidence" value="ECO:0007669"/>
    <property type="project" value="UniProtKB-KW"/>
</dbReference>
<dbReference type="InterPro" id="IPR014001">
    <property type="entry name" value="Helicase_ATP-bd"/>
</dbReference>
<keyword evidence="1" id="KW-0547">Nucleotide-binding</keyword>